<dbReference type="AlphaFoldDB" id="A0A1W0WCC8"/>
<dbReference type="Proteomes" id="UP000192578">
    <property type="component" value="Unassembled WGS sequence"/>
</dbReference>
<evidence type="ECO:0000256" key="1">
    <source>
        <dbReference type="SAM" id="MobiDB-lite"/>
    </source>
</evidence>
<feature type="compositionally biased region" description="Polar residues" evidence="1">
    <location>
        <begin position="117"/>
        <end position="131"/>
    </location>
</feature>
<sequence>MASFNPFGAFAAQRMHSSQAKKSLAEVPEKADSSSSAIPPHTTAGGGVGGGAFQAKPSGLASYFQRNGQSWIPGLRPQLDRSTSAYPASSSLSGSVENLSLQDKSKTFGPQAESKLTLGTSTQQPSSQSVATRRPSRHGERAGEDRTDGRSFSPSGAPPISYRRNRRTSSLPPLPNEFTVFR</sequence>
<feature type="region of interest" description="Disordered" evidence="1">
    <location>
        <begin position="70"/>
        <end position="182"/>
    </location>
</feature>
<organism evidence="2 3">
    <name type="scientific">Hypsibius exemplaris</name>
    <name type="common">Freshwater tardigrade</name>
    <dbReference type="NCBI Taxonomy" id="2072580"/>
    <lineage>
        <taxon>Eukaryota</taxon>
        <taxon>Metazoa</taxon>
        <taxon>Ecdysozoa</taxon>
        <taxon>Tardigrada</taxon>
        <taxon>Eutardigrada</taxon>
        <taxon>Parachela</taxon>
        <taxon>Hypsibioidea</taxon>
        <taxon>Hypsibiidae</taxon>
        <taxon>Hypsibius</taxon>
    </lineage>
</organism>
<name>A0A1W0WCC8_HYPEX</name>
<keyword evidence="3" id="KW-1185">Reference proteome</keyword>
<evidence type="ECO:0000313" key="2">
    <source>
        <dbReference type="EMBL" id="OQV12859.1"/>
    </source>
</evidence>
<proteinExistence type="predicted"/>
<feature type="compositionally biased region" description="Basic and acidic residues" evidence="1">
    <location>
        <begin position="137"/>
        <end position="149"/>
    </location>
</feature>
<gene>
    <name evidence="2" type="ORF">BV898_12879</name>
</gene>
<feature type="compositionally biased region" description="Basic and acidic residues" evidence="1">
    <location>
        <begin position="23"/>
        <end position="32"/>
    </location>
</feature>
<comment type="caution">
    <text evidence="2">The sequence shown here is derived from an EMBL/GenBank/DDBJ whole genome shotgun (WGS) entry which is preliminary data.</text>
</comment>
<accession>A0A1W0WCC8</accession>
<reference evidence="3" key="1">
    <citation type="submission" date="2017-01" db="EMBL/GenBank/DDBJ databases">
        <title>Comparative genomics of anhydrobiosis in the tardigrade Hypsibius dujardini.</title>
        <authorList>
            <person name="Yoshida Y."/>
            <person name="Koutsovoulos G."/>
            <person name="Laetsch D."/>
            <person name="Stevens L."/>
            <person name="Kumar S."/>
            <person name="Horikawa D."/>
            <person name="Ishino K."/>
            <person name="Komine S."/>
            <person name="Tomita M."/>
            <person name="Blaxter M."/>
            <person name="Arakawa K."/>
        </authorList>
    </citation>
    <scope>NUCLEOTIDE SEQUENCE [LARGE SCALE GENOMIC DNA]</scope>
    <source>
        <strain evidence="3">Z151</strain>
    </source>
</reference>
<evidence type="ECO:0000313" key="3">
    <source>
        <dbReference type="Proteomes" id="UP000192578"/>
    </source>
</evidence>
<feature type="compositionally biased region" description="Low complexity" evidence="1">
    <location>
        <begin position="82"/>
        <end position="101"/>
    </location>
</feature>
<feature type="region of interest" description="Disordered" evidence="1">
    <location>
        <begin position="13"/>
        <end position="56"/>
    </location>
</feature>
<protein>
    <submittedName>
        <fullName evidence="2">Uncharacterized protein</fullName>
    </submittedName>
</protein>
<dbReference type="EMBL" id="MTYJ01000135">
    <property type="protein sequence ID" value="OQV12859.1"/>
    <property type="molecule type" value="Genomic_DNA"/>
</dbReference>